<sequence length="286" mass="32192">MGDMKEETSEMVIGEHAIETVSVDKTTNNEFVSENTTTELEFSEKETFDEILSENKTVESVCAKETKEAVPEETAKETVTEKKLVVVFVLGGPGGERVPSVLRSLKKSAILISAVETYFARPLKATLPMIEAMIKEGKSVPPDITMEILQKAIEESGNDKFILDGFPRDEEIRAAFESATKTEPELVLFFECSEEERERRILSRNQGRVDDNSESVRKRFRYFQEHTLPVVDYYKRKGLVLQIDAGRPEKEVFETLKSILGPSTTMQAEEAPITEELGKKISELGL</sequence>
<dbReference type="InterPro" id="IPR000850">
    <property type="entry name" value="Adenylat/UMP-CMP_kin"/>
</dbReference>
<evidence type="ECO:0000256" key="4">
    <source>
        <dbReference type="ARBA" id="ARBA00022741"/>
    </source>
</evidence>
<dbReference type="EC" id="2.7.4.3" evidence="2"/>
<organism evidence="8 9">
    <name type="scientific">Hevea brasiliensis</name>
    <name type="common">Para rubber tree</name>
    <name type="synonym">Siphonia brasiliensis</name>
    <dbReference type="NCBI Taxonomy" id="3981"/>
    <lineage>
        <taxon>Eukaryota</taxon>
        <taxon>Viridiplantae</taxon>
        <taxon>Streptophyta</taxon>
        <taxon>Embryophyta</taxon>
        <taxon>Tracheophyta</taxon>
        <taxon>Spermatophyta</taxon>
        <taxon>Magnoliopsida</taxon>
        <taxon>eudicotyledons</taxon>
        <taxon>Gunneridae</taxon>
        <taxon>Pentapetalae</taxon>
        <taxon>rosids</taxon>
        <taxon>fabids</taxon>
        <taxon>Malpighiales</taxon>
        <taxon>Euphorbiaceae</taxon>
        <taxon>Crotonoideae</taxon>
        <taxon>Micrandreae</taxon>
        <taxon>Hevea</taxon>
    </lineage>
</organism>
<dbReference type="Gene3D" id="3.40.50.300">
    <property type="entry name" value="P-loop containing nucleotide triphosphate hydrolases"/>
    <property type="match status" value="1"/>
</dbReference>
<dbReference type="CDD" id="cd01428">
    <property type="entry name" value="ADK"/>
    <property type="match status" value="1"/>
</dbReference>
<evidence type="ECO:0000256" key="2">
    <source>
        <dbReference type="ARBA" id="ARBA00012955"/>
    </source>
</evidence>
<dbReference type="EMBL" id="JAAGAX010000015">
    <property type="protein sequence ID" value="KAF2290882.1"/>
    <property type="molecule type" value="Genomic_DNA"/>
</dbReference>
<evidence type="ECO:0000256" key="7">
    <source>
        <dbReference type="RuleBase" id="RU003330"/>
    </source>
</evidence>
<accession>A0A6A6KPH3</accession>
<dbReference type="Pfam" id="PF00406">
    <property type="entry name" value="ADK"/>
    <property type="match status" value="1"/>
</dbReference>
<evidence type="ECO:0000256" key="1">
    <source>
        <dbReference type="ARBA" id="ARBA00007220"/>
    </source>
</evidence>
<keyword evidence="9" id="KW-1185">Reference proteome</keyword>
<dbReference type="AlphaFoldDB" id="A0A6A6KPH3"/>
<dbReference type="GO" id="GO:0005524">
    <property type="term" value="F:ATP binding"/>
    <property type="evidence" value="ECO:0007669"/>
    <property type="project" value="InterPro"/>
</dbReference>
<protein>
    <recommendedName>
        <fullName evidence="2">adenylate kinase</fullName>
        <ecNumber evidence="2">2.7.4.3</ecNumber>
    </recommendedName>
    <alternativeName>
        <fullName evidence="6">ATP:AMP phosphotransferase</fullName>
    </alternativeName>
</protein>
<dbReference type="PANTHER" id="PTHR23359">
    <property type="entry name" value="NUCLEOTIDE KINASE"/>
    <property type="match status" value="1"/>
</dbReference>
<comment type="caution">
    <text evidence="8">The sequence shown here is derived from an EMBL/GenBank/DDBJ whole genome shotgun (WGS) entry which is preliminary data.</text>
</comment>
<name>A0A6A6KPH3_HEVBR</name>
<evidence type="ECO:0000313" key="9">
    <source>
        <dbReference type="Proteomes" id="UP000467840"/>
    </source>
</evidence>
<keyword evidence="3 7" id="KW-0808">Transferase</keyword>
<dbReference type="SUPFAM" id="SSF52540">
    <property type="entry name" value="P-loop containing nucleoside triphosphate hydrolases"/>
    <property type="match status" value="1"/>
</dbReference>
<dbReference type="PRINTS" id="PR00094">
    <property type="entry name" value="ADENYLTKNASE"/>
</dbReference>
<proteinExistence type="inferred from homology"/>
<dbReference type="Proteomes" id="UP000467840">
    <property type="component" value="Chromosome 2"/>
</dbReference>
<keyword evidence="4" id="KW-0547">Nucleotide-binding</keyword>
<gene>
    <name evidence="8" type="ORF">GH714_016163</name>
</gene>
<keyword evidence="5 7" id="KW-0418">Kinase</keyword>
<evidence type="ECO:0000256" key="6">
    <source>
        <dbReference type="ARBA" id="ARBA00031517"/>
    </source>
</evidence>
<evidence type="ECO:0000256" key="5">
    <source>
        <dbReference type="ARBA" id="ARBA00022777"/>
    </source>
</evidence>
<reference evidence="8 9" key="1">
    <citation type="journal article" date="2020" name="Mol. Plant">
        <title>The Chromosome-Based Rubber Tree Genome Provides New Insights into Spurge Genome Evolution and Rubber Biosynthesis.</title>
        <authorList>
            <person name="Liu J."/>
            <person name="Shi C."/>
            <person name="Shi C.C."/>
            <person name="Li W."/>
            <person name="Zhang Q.J."/>
            <person name="Zhang Y."/>
            <person name="Li K."/>
            <person name="Lu H.F."/>
            <person name="Shi C."/>
            <person name="Zhu S.T."/>
            <person name="Xiao Z.Y."/>
            <person name="Nan H."/>
            <person name="Yue Y."/>
            <person name="Zhu X.G."/>
            <person name="Wu Y."/>
            <person name="Hong X.N."/>
            <person name="Fan G.Y."/>
            <person name="Tong Y."/>
            <person name="Zhang D."/>
            <person name="Mao C.L."/>
            <person name="Liu Y.L."/>
            <person name="Hao S.J."/>
            <person name="Liu W.Q."/>
            <person name="Lv M.Q."/>
            <person name="Zhang H.B."/>
            <person name="Liu Y."/>
            <person name="Hu-Tang G.R."/>
            <person name="Wang J.P."/>
            <person name="Wang J.H."/>
            <person name="Sun Y.H."/>
            <person name="Ni S.B."/>
            <person name="Chen W.B."/>
            <person name="Zhang X.C."/>
            <person name="Jiao Y.N."/>
            <person name="Eichler E.E."/>
            <person name="Li G.H."/>
            <person name="Liu X."/>
            <person name="Gao L.Z."/>
        </authorList>
    </citation>
    <scope>NUCLEOTIDE SEQUENCE [LARGE SCALE GENOMIC DNA]</scope>
    <source>
        <strain evidence="9">cv. GT1</strain>
        <tissue evidence="8">Leaf</tissue>
    </source>
</reference>
<comment type="similarity">
    <text evidence="1 7">Belongs to the adenylate kinase family.</text>
</comment>
<evidence type="ECO:0000256" key="3">
    <source>
        <dbReference type="ARBA" id="ARBA00022679"/>
    </source>
</evidence>
<evidence type="ECO:0000313" key="8">
    <source>
        <dbReference type="EMBL" id="KAF2290882.1"/>
    </source>
</evidence>
<dbReference type="GO" id="GO:0004017">
    <property type="term" value="F:AMP kinase activity"/>
    <property type="evidence" value="ECO:0007669"/>
    <property type="project" value="UniProtKB-EC"/>
</dbReference>
<dbReference type="HAMAP" id="MF_00235">
    <property type="entry name" value="Adenylate_kinase_Adk"/>
    <property type="match status" value="1"/>
</dbReference>
<dbReference type="InterPro" id="IPR027417">
    <property type="entry name" value="P-loop_NTPase"/>
</dbReference>